<dbReference type="PROSITE" id="PS00027">
    <property type="entry name" value="HOMEOBOX_1"/>
    <property type="match status" value="1"/>
</dbReference>
<evidence type="ECO:0000256" key="6">
    <source>
        <dbReference type="PROSITE-ProRule" id="PRU00108"/>
    </source>
</evidence>
<keyword evidence="2" id="KW-0217">Developmental protein</keyword>
<dbReference type="GO" id="GO:0000978">
    <property type="term" value="F:RNA polymerase II cis-regulatory region sequence-specific DNA binding"/>
    <property type="evidence" value="ECO:0007669"/>
    <property type="project" value="TreeGrafter"/>
</dbReference>
<evidence type="ECO:0000313" key="11">
    <source>
        <dbReference type="EMBL" id="KAL0271404.1"/>
    </source>
</evidence>
<evidence type="ECO:0000259" key="10">
    <source>
        <dbReference type="PROSITE" id="PS50071"/>
    </source>
</evidence>
<keyword evidence="5 6" id="KW-0539">Nucleus</keyword>
<dbReference type="InterPro" id="IPR020479">
    <property type="entry name" value="HD_metazoa"/>
</dbReference>
<evidence type="ECO:0000256" key="7">
    <source>
        <dbReference type="RuleBase" id="RU000682"/>
    </source>
</evidence>
<dbReference type="PRINTS" id="PR00024">
    <property type="entry name" value="HOMEOBOX"/>
</dbReference>
<dbReference type="GO" id="GO:0045944">
    <property type="term" value="P:positive regulation of transcription by RNA polymerase II"/>
    <property type="evidence" value="ECO:0007669"/>
    <property type="project" value="TreeGrafter"/>
</dbReference>
<dbReference type="PANTHER" id="PTHR45771:SF6">
    <property type="entry name" value="HOMEOTIC PROTEIN SEX COMBS REDUCED"/>
    <property type="match status" value="1"/>
</dbReference>
<dbReference type="FunFam" id="1.10.10.60:FF:000288">
    <property type="entry name" value="Sex combs reduced"/>
    <property type="match status" value="1"/>
</dbReference>
<gene>
    <name evidence="11" type="ORF">PYX00_008508</name>
</gene>
<feature type="domain" description="Homeobox" evidence="10">
    <location>
        <begin position="222"/>
        <end position="282"/>
    </location>
</feature>
<feature type="compositionally biased region" description="Polar residues" evidence="9">
    <location>
        <begin position="130"/>
        <end position="149"/>
    </location>
</feature>
<dbReference type="InterPro" id="IPR017970">
    <property type="entry name" value="Homeobox_CS"/>
</dbReference>
<dbReference type="PANTHER" id="PTHR45771">
    <property type="entry name" value="HOMEOTIC PROTEIN DEFORMED"/>
    <property type="match status" value="1"/>
</dbReference>
<dbReference type="InterPro" id="IPR050609">
    <property type="entry name" value="Antp_homeobox_Deformed_sf"/>
</dbReference>
<accession>A0AAW2HNN7</accession>
<feature type="compositionally biased region" description="Polar residues" evidence="9">
    <location>
        <begin position="86"/>
        <end position="123"/>
    </location>
</feature>
<dbReference type="CDD" id="cd00086">
    <property type="entry name" value="homeodomain"/>
    <property type="match status" value="1"/>
</dbReference>
<dbReference type="InterPro" id="IPR001356">
    <property type="entry name" value="HD"/>
</dbReference>
<feature type="compositionally biased region" description="Gly residues" evidence="9">
    <location>
        <begin position="185"/>
        <end position="197"/>
    </location>
</feature>
<evidence type="ECO:0000256" key="5">
    <source>
        <dbReference type="ARBA" id="ARBA00023242"/>
    </source>
</evidence>
<reference evidence="11" key="1">
    <citation type="journal article" date="2024" name="Gigascience">
        <title>Chromosome-level genome of the poultry shaft louse Menopon gallinae provides insight into the host-switching and adaptive evolution of parasitic lice.</title>
        <authorList>
            <person name="Xu Y."/>
            <person name="Ma L."/>
            <person name="Liu S."/>
            <person name="Liang Y."/>
            <person name="Liu Q."/>
            <person name="He Z."/>
            <person name="Tian L."/>
            <person name="Duan Y."/>
            <person name="Cai W."/>
            <person name="Li H."/>
            <person name="Song F."/>
        </authorList>
    </citation>
    <scope>NUCLEOTIDE SEQUENCE</scope>
    <source>
        <strain evidence="11">Cailab_2023a</strain>
    </source>
</reference>
<protein>
    <recommendedName>
        <fullName evidence="10">Homeobox domain-containing protein</fullName>
    </recommendedName>
</protein>
<evidence type="ECO:0000256" key="8">
    <source>
        <dbReference type="RuleBase" id="RU004442"/>
    </source>
</evidence>
<organism evidence="11">
    <name type="scientific">Menopon gallinae</name>
    <name type="common">poultry shaft louse</name>
    <dbReference type="NCBI Taxonomy" id="328185"/>
    <lineage>
        <taxon>Eukaryota</taxon>
        <taxon>Metazoa</taxon>
        <taxon>Ecdysozoa</taxon>
        <taxon>Arthropoda</taxon>
        <taxon>Hexapoda</taxon>
        <taxon>Insecta</taxon>
        <taxon>Pterygota</taxon>
        <taxon>Neoptera</taxon>
        <taxon>Paraneoptera</taxon>
        <taxon>Psocodea</taxon>
        <taxon>Troctomorpha</taxon>
        <taxon>Phthiraptera</taxon>
        <taxon>Amblycera</taxon>
        <taxon>Menoponidae</taxon>
        <taxon>Menopon</taxon>
    </lineage>
</organism>
<dbReference type="InterPro" id="IPR009057">
    <property type="entry name" value="Homeodomain-like_sf"/>
</dbReference>
<feature type="DNA-binding region" description="Homeobox" evidence="6">
    <location>
        <begin position="224"/>
        <end position="283"/>
    </location>
</feature>
<dbReference type="InterPro" id="IPR001827">
    <property type="entry name" value="Homeobox_Antennapedia_CS"/>
</dbReference>
<dbReference type="Pfam" id="PF00046">
    <property type="entry name" value="Homeodomain"/>
    <property type="match status" value="1"/>
</dbReference>
<keyword evidence="3 6" id="KW-0238">DNA-binding</keyword>
<comment type="similarity">
    <text evidence="8">Belongs to the Antp homeobox family.</text>
</comment>
<dbReference type="SUPFAM" id="SSF46689">
    <property type="entry name" value="Homeodomain-like"/>
    <property type="match status" value="1"/>
</dbReference>
<comment type="subcellular location">
    <subcellularLocation>
        <location evidence="1 6 7">Nucleus</location>
    </subcellularLocation>
</comment>
<proteinExistence type="inferred from homology"/>
<evidence type="ECO:0000256" key="2">
    <source>
        <dbReference type="ARBA" id="ARBA00022473"/>
    </source>
</evidence>
<keyword evidence="4 6" id="KW-0371">Homeobox</keyword>
<dbReference type="AlphaFoldDB" id="A0AAW2HNN7"/>
<dbReference type="GO" id="GO:0005654">
    <property type="term" value="C:nucleoplasm"/>
    <property type="evidence" value="ECO:0007669"/>
    <property type="project" value="TreeGrafter"/>
</dbReference>
<dbReference type="InterPro" id="IPR017995">
    <property type="entry name" value="Homeobox_antennapedia"/>
</dbReference>
<evidence type="ECO:0000256" key="1">
    <source>
        <dbReference type="ARBA" id="ARBA00004123"/>
    </source>
</evidence>
<dbReference type="PRINTS" id="PR00025">
    <property type="entry name" value="ANTENNAPEDIA"/>
</dbReference>
<dbReference type="EMBL" id="JARGDH010000004">
    <property type="protein sequence ID" value="KAL0271404.1"/>
    <property type="molecule type" value="Genomic_DNA"/>
</dbReference>
<evidence type="ECO:0000256" key="9">
    <source>
        <dbReference type="SAM" id="MobiDB-lite"/>
    </source>
</evidence>
<dbReference type="GO" id="GO:0009952">
    <property type="term" value="P:anterior/posterior pattern specification"/>
    <property type="evidence" value="ECO:0007669"/>
    <property type="project" value="TreeGrafter"/>
</dbReference>
<name>A0AAW2HNN7_9NEOP</name>
<dbReference type="Gene3D" id="1.10.10.60">
    <property type="entry name" value="Homeodomain-like"/>
    <property type="match status" value="1"/>
</dbReference>
<dbReference type="SMART" id="SM00389">
    <property type="entry name" value="HOX"/>
    <property type="match status" value="1"/>
</dbReference>
<dbReference type="PROSITE" id="PS00032">
    <property type="entry name" value="ANTENNAPEDIA"/>
    <property type="match status" value="1"/>
</dbReference>
<sequence length="317" mass="34281">MSSYQFVNSLASCYGQQGGRAGASGVDPASSAADFYNPNGSGAYPNCYSPQQSHYQQQQHYGNVNGHEAMMDYTQLHSQSHRMNIHHNSTSPVSVTATPPYADSTSLSKSGVSSPQDLSTGPSRSPGPLTVSTTTKIPSSGTSAISPTTPARLATSPVSAGGQTTSSNVSQSSASPASSTSSTSTGGGGSGGGGGGNSSNPPQIYPWMKRVHLGQSTVNANGETKRQRTSYTRYQTLELEKEFHFNRYLTRRRRIEIAHALCLTERQIKIWFQNRRMKWKKEHKMASMNVIPYQFGQMSPYGYSQQYMPPQFAHLAT</sequence>
<feature type="compositionally biased region" description="Low complexity" evidence="9">
    <location>
        <begin position="161"/>
        <end position="184"/>
    </location>
</feature>
<evidence type="ECO:0000256" key="4">
    <source>
        <dbReference type="ARBA" id="ARBA00023155"/>
    </source>
</evidence>
<evidence type="ECO:0000256" key="3">
    <source>
        <dbReference type="ARBA" id="ARBA00023125"/>
    </source>
</evidence>
<dbReference type="PROSITE" id="PS50071">
    <property type="entry name" value="HOMEOBOX_2"/>
    <property type="match status" value="1"/>
</dbReference>
<feature type="region of interest" description="Disordered" evidence="9">
    <location>
        <begin position="85"/>
        <end position="205"/>
    </location>
</feature>
<dbReference type="GO" id="GO:0000981">
    <property type="term" value="F:DNA-binding transcription factor activity, RNA polymerase II-specific"/>
    <property type="evidence" value="ECO:0007669"/>
    <property type="project" value="InterPro"/>
</dbReference>
<comment type="caution">
    <text evidence="11">The sequence shown here is derived from an EMBL/GenBank/DDBJ whole genome shotgun (WGS) entry which is preliminary data.</text>
</comment>